<evidence type="ECO:0000313" key="2">
    <source>
        <dbReference type="EMBL" id="KAK4547006.1"/>
    </source>
</evidence>
<dbReference type="SUPFAM" id="SSF54909">
    <property type="entry name" value="Dimeric alpha+beta barrel"/>
    <property type="match status" value="1"/>
</dbReference>
<evidence type="ECO:0000313" key="3">
    <source>
        <dbReference type="Proteomes" id="UP001324427"/>
    </source>
</evidence>
<dbReference type="Proteomes" id="UP001324427">
    <property type="component" value="Unassembled WGS sequence"/>
</dbReference>
<dbReference type="InterPro" id="IPR011008">
    <property type="entry name" value="Dimeric_a/b-barrel"/>
</dbReference>
<accession>A0AAV9JN70</accession>
<dbReference type="PANTHER" id="PTHR40624:SF1">
    <property type="entry name" value="BIOSYNTHESIS MONOOXYGENASE, PUTATIVE (AFU_ORTHOLOGUE AFUA_1G12025)-RELATED"/>
    <property type="match status" value="1"/>
</dbReference>
<reference evidence="2 3" key="1">
    <citation type="submission" date="2021-11" db="EMBL/GenBank/DDBJ databases">
        <title>Black yeast isolated from Biological Soil Crust.</title>
        <authorList>
            <person name="Kurbessoian T."/>
        </authorList>
    </citation>
    <scope>NUCLEOTIDE SEQUENCE [LARGE SCALE GENOMIC DNA]</scope>
    <source>
        <strain evidence="2 3">CCFEE 5522</strain>
    </source>
</reference>
<dbReference type="PANTHER" id="PTHR40624">
    <property type="entry name" value="BIOSYNTHESIS MONOOXYGENASE, PUTATIVE (AFU_ORTHOLOGUE AFUA_1G12025)-RELATED"/>
    <property type="match status" value="1"/>
</dbReference>
<dbReference type="InterPro" id="IPR007138">
    <property type="entry name" value="ABM_dom"/>
</dbReference>
<name>A0AAV9JN70_9PEZI</name>
<protein>
    <recommendedName>
        <fullName evidence="1">ABM domain-containing protein</fullName>
    </recommendedName>
</protein>
<dbReference type="Gene3D" id="3.30.70.100">
    <property type="match status" value="1"/>
</dbReference>
<dbReference type="Pfam" id="PF03992">
    <property type="entry name" value="ABM"/>
    <property type="match status" value="1"/>
</dbReference>
<dbReference type="EMBL" id="JAVFHQ010000012">
    <property type="protein sequence ID" value="KAK4547006.1"/>
    <property type="molecule type" value="Genomic_DNA"/>
</dbReference>
<organism evidence="2 3">
    <name type="scientific">Oleoguttula mirabilis</name>
    <dbReference type="NCBI Taxonomy" id="1507867"/>
    <lineage>
        <taxon>Eukaryota</taxon>
        <taxon>Fungi</taxon>
        <taxon>Dikarya</taxon>
        <taxon>Ascomycota</taxon>
        <taxon>Pezizomycotina</taxon>
        <taxon>Dothideomycetes</taxon>
        <taxon>Dothideomycetidae</taxon>
        <taxon>Mycosphaerellales</taxon>
        <taxon>Teratosphaeriaceae</taxon>
        <taxon>Oleoguttula</taxon>
    </lineage>
</organism>
<dbReference type="AlphaFoldDB" id="A0AAV9JN70"/>
<gene>
    <name evidence="2" type="ORF">LTR36_001226</name>
</gene>
<proteinExistence type="predicted"/>
<comment type="caution">
    <text evidence="2">The sequence shown here is derived from an EMBL/GenBank/DDBJ whole genome shotgun (WGS) entry which is preliminary data.</text>
</comment>
<keyword evidence="3" id="KW-1185">Reference proteome</keyword>
<sequence length="239" mass="26816">MGDGIALFCTLHPESQAKQERCLDLLGRAAREYYPTPQAKCTTWSYFTPFPPPKPDSTTKPPVIGGLEVYTSKAALQHQVEDPVYFQHYHDTVKRERLYSQPEELVAWHLSEGFIARQINAEPFGGVLISVTKMTCKDRGEVLAFMHPFAHWVRVNEPGVLTYAIFTRPKAPKEILLFVRYEDTKALKGHDKAPEHQVVVKKLGQMVDATSTTLWKEVKDSFVSNAVGGDAANSVVSKL</sequence>
<evidence type="ECO:0000259" key="1">
    <source>
        <dbReference type="Pfam" id="PF03992"/>
    </source>
</evidence>
<feature type="domain" description="ABM" evidence="1">
    <location>
        <begin position="149"/>
        <end position="201"/>
    </location>
</feature>